<proteinExistence type="predicted"/>
<sequence length="188" mass="19920">MPEPNKVVGSTAQVRPTGSSGGRAPAADECERSRRLASGGSGGGAGRNRARTASTRAQRVPPAMAAAGADRGGARPSPEAQRRRRRRWPATEKAARPSSATPARAGRMLQDSQRQSSGPAVAGRWRSPEVRGVAGGESKVRDHLPSSQAERRMGWWQSERKRGKWWTGKWLVGQSLAGGSRGAHGARG</sequence>
<reference evidence="2" key="1">
    <citation type="journal article" date="2015" name="Nat. Genet.">
        <title>The pineapple genome and the evolution of CAM photosynthesis.</title>
        <authorList>
            <person name="Ming R."/>
            <person name="VanBuren R."/>
            <person name="Wai C.M."/>
            <person name="Tang H."/>
            <person name="Schatz M.C."/>
            <person name="Bowers J.E."/>
            <person name="Lyons E."/>
            <person name="Wang M.L."/>
            <person name="Chen J."/>
            <person name="Biggers E."/>
            <person name="Zhang J."/>
            <person name="Huang L."/>
            <person name="Zhang L."/>
            <person name="Miao W."/>
            <person name="Zhang J."/>
            <person name="Ye Z."/>
            <person name="Miao C."/>
            <person name="Lin Z."/>
            <person name="Wang H."/>
            <person name="Zhou H."/>
            <person name="Yim W.C."/>
            <person name="Priest H.D."/>
            <person name="Zheng C."/>
            <person name="Woodhouse M."/>
            <person name="Edger P.P."/>
            <person name="Guyot R."/>
            <person name="Guo H.B."/>
            <person name="Guo H."/>
            <person name="Zheng G."/>
            <person name="Singh R."/>
            <person name="Sharma A."/>
            <person name="Min X."/>
            <person name="Zheng Y."/>
            <person name="Lee H."/>
            <person name="Gurtowski J."/>
            <person name="Sedlazeck F.J."/>
            <person name="Harkess A."/>
            <person name="McKain M.R."/>
            <person name="Liao Z."/>
            <person name="Fang J."/>
            <person name="Liu J."/>
            <person name="Zhang X."/>
            <person name="Zhang Q."/>
            <person name="Hu W."/>
            <person name="Qin Y."/>
            <person name="Wang K."/>
            <person name="Chen L.Y."/>
            <person name="Shirley N."/>
            <person name="Lin Y.R."/>
            <person name="Liu L.Y."/>
            <person name="Hernandez A.G."/>
            <person name="Wright C.L."/>
            <person name="Bulone V."/>
            <person name="Tuskan G.A."/>
            <person name="Heath K."/>
            <person name="Zee F."/>
            <person name="Moore P.H."/>
            <person name="Sunkar R."/>
            <person name="Leebens-Mack J.H."/>
            <person name="Mockler T."/>
            <person name="Bennetzen J.L."/>
            <person name="Freeling M."/>
            <person name="Sankoff D."/>
            <person name="Paterson A.H."/>
            <person name="Zhu X."/>
            <person name="Yang X."/>
            <person name="Smith J.A."/>
            <person name="Cushman J.C."/>
            <person name="Paull R.E."/>
            <person name="Yu Q."/>
        </authorList>
    </citation>
    <scope>NUCLEOTIDE SEQUENCE [LARGE SCALE GENOMIC DNA]</scope>
    <source>
        <strain evidence="2">cv. F153</strain>
    </source>
</reference>
<reference evidence="3" key="2">
    <citation type="submission" date="2025-08" db="UniProtKB">
        <authorList>
            <consortium name="RefSeq"/>
        </authorList>
    </citation>
    <scope>IDENTIFICATION</scope>
    <source>
        <tissue evidence="3">Leaf</tissue>
    </source>
</reference>
<evidence type="ECO:0000256" key="1">
    <source>
        <dbReference type="SAM" id="MobiDB-lite"/>
    </source>
</evidence>
<gene>
    <name evidence="3" type="primary">LOC109708804</name>
</gene>
<evidence type="ECO:0000313" key="3">
    <source>
        <dbReference type="RefSeq" id="XP_020086224.1"/>
    </source>
</evidence>
<evidence type="ECO:0000313" key="2">
    <source>
        <dbReference type="Proteomes" id="UP000515123"/>
    </source>
</evidence>
<dbReference type="Proteomes" id="UP000515123">
    <property type="component" value="Linkage group 4"/>
</dbReference>
<keyword evidence="2" id="KW-1185">Reference proteome</keyword>
<name>A0A6P5ERP4_ANACO</name>
<dbReference type="AlphaFoldDB" id="A0A6P5ERP4"/>
<feature type="compositionally biased region" description="Basic and acidic residues" evidence="1">
    <location>
        <begin position="138"/>
        <end position="153"/>
    </location>
</feature>
<dbReference type="RefSeq" id="XP_020086224.1">
    <property type="nucleotide sequence ID" value="XM_020230635.1"/>
</dbReference>
<accession>A0A6P5ERP4</accession>
<dbReference type="GeneID" id="109708804"/>
<feature type="compositionally biased region" description="Low complexity" evidence="1">
    <location>
        <begin position="96"/>
        <end position="105"/>
    </location>
</feature>
<feature type="compositionally biased region" description="Low complexity" evidence="1">
    <location>
        <begin position="51"/>
        <end position="78"/>
    </location>
</feature>
<organism evidence="2 3">
    <name type="scientific">Ananas comosus</name>
    <name type="common">Pineapple</name>
    <name type="synonym">Ananas ananas</name>
    <dbReference type="NCBI Taxonomy" id="4615"/>
    <lineage>
        <taxon>Eukaryota</taxon>
        <taxon>Viridiplantae</taxon>
        <taxon>Streptophyta</taxon>
        <taxon>Embryophyta</taxon>
        <taxon>Tracheophyta</taxon>
        <taxon>Spermatophyta</taxon>
        <taxon>Magnoliopsida</taxon>
        <taxon>Liliopsida</taxon>
        <taxon>Poales</taxon>
        <taxon>Bromeliaceae</taxon>
        <taxon>Bromelioideae</taxon>
        <taxon>Ananas</taxon>
    </lineage>
</organism>
<feature type="compositionally biased region" description="Polar residues" evidence="1">
    <location>
        <begin position="8"/>
        <end position="18"/>
    </location>
</feature>
<protein>
    <submittedName>
        <fullName evidence="3">Inner nuclear membrane protein Man1-like</fullName>
    </submittedName>
</protein>
<feature type="region of interest" description="Disordered" evidence="1">
    <location>
        <begin position="1"/>
        <end position="161"/>
    </location>
</feature>